<feature type="region of interest" description="Disordered" evidence="1">
    <location>
        <begin position="1"/>
        <end position="249"/>
    </location>
</feature>
<reference evidence="2 3" key="1">
    <citation type="journal article" date="2022" name="G3 (Bethesda)">
        <title>Enemy or ally: a genomic approach to elucidate the lifestyle of Phyllosticta citrichinaensis.</title>
        <authorList>
            <person name="Buijs V.A."/>
            <person name="Groenewald J.Z."/>
            <person name="Haridas S."/>
            <person name="LaButti K.M."/>
            <person name="Lipzen A."/>
            <person name="Martin F.M."/>
            <person name="Barry K."/>
            <person name="Grigoriev I.V."/>
            <person name="Crous P.W."/>
            <person name="Seidl M.F."/>
        </authorList>
    </citation>
    <scope>NUCLEOTIDE SEQUENCE [LARGE SCALE GENOMIC DNA]</scope>
    <source>
        <strain evidence="2 3">CBS 129764</strain>
    </source>
</reference>
<feature type="region of interest" description="Disordered" evidence="1">
    <location>
        <begin position="271"/>
        <end position="291"/>
    </location>
</feature>
<feature type="compositionally biased region" description="Low complexity" evidence="1">
    <location>
        <begin position="195"/>
        <end position="209"/>
    </location>
</feature>
<keyword evidence="3" id="KW-1185">Reference proteome</keyword>
<evidence type="ECO:0000313" key="2">
    <source>
        <dbReference type="EMBL" id="KAK8174981.1"/>
    </source>
</evidence>
<organism evidence="2 3">
    <name type="scientific">Phyllosticta citrichinensis</name>
    <dbReference type="NCBI Taxonomy" id="1130410"/>
    <lineage>
        <taxon>Eukaryota</taxon>
        <taxon>Fungi</taxon>
        <taxon>Dikarya</taxon>
        <taxon>Ascomycota</taxon>
        <taxon>Pezizomycotina</taxon>
        <taxon>Dothideomycetes</taxon>
        <taxon>Dothideomycetes incertae sedis</taxon>
        <taxon>Botryosphaeriales</taxon>
        <taxon>Phyllostictaceae</taxon>
        <taxon>Phyllosticta</taxon>
    </lineage>
</organism>
<evidence type="ECO:0000256" key="1">
    <source>
        <dbReference type="SAM" id="MobiDB-lite"/>
    </source>
</evidence>
<protein>
    <submittedName>
        <fullName evidence="2">Uncharacterized protein</fullName>
    </submittedName>
</protein>
<gene>
    <name evidence="2" type="ORF">IWX90DRAFT_97426</name>
</gene>
<feature type="compositionally biased region" description="Polar residues" evidence="1">
    <location>
        <begin position="149"/>
        <end position="160"/>
    </location>
</feature>
<feature type="compositionally biased region" description="Polar residues" evidence="1">
    <location>
        <begin position="52"/>
        <end position="63"/>
    </location>
</feature>
<dbReference type="EMBL" id="JBBWUH010000002">
    <property type="protein sequence ID" value="KAK8174981.1"/>
    <property type="molecule type" value="Genomic_DNA"/>
</dbReference>
<accession>A0ABR1Y1E0</accession>
<proteinExistence type="predicted"/>
<evidence type="ECO:0000313" key="3">
    <source>
        <dbReference type="Proteomes" id="UP001456524"/>
    </source>
</evidence>
<name>A0ABR1Y1E0_9PEZI</name>
<comment type="caution">
    <text evidence="2">The sequence shown here is derived from an EMBL/GenBank/DDBJ whole genome shotgun (WGS) entry which is preliminary data.</text>
</comment>
<dbReference type="Proteomes" id="UP001456524">
    <property type="component" value="Unassembled WGS sequence"/>
</dbReference>
<sequence>MTVSPKRKRGPSDPATPTPFAPRINTSAFPGSGSGSATSDGDPHTAPLQHASVGSESPRTSVARQFGHLQLEPGAALPKIDFGNTPAADSSSMNAKKAKHMYEQPDTIGHGAANGPHGFGHHRHAASYSPSPQPVLEIAETPPSAFGNHVSQAALRQQQLSPPTPSSSPSVKLFLSGGRRQNDSKLRAPSPPPDSESSASSPAATANPSPVDPSTLTWQESEITGHLIDKEREDDGYGINGVGFRPTHAVAQQRVLRRRQQILEWRAREAREARQKRSERRRLGASISERDMGGEVPKRVVRFAS</sequence>
<feature type="compositionally biased region" description="Polar residues" evidence="1">
    <location>
        <begin position="212"/>
        <end position="222"/>
    </location>
</feature>